<sequence length="2736" mass="309537">MAGCSSLEFLDAGQPLLIPVPVSISKYGPVDQWKKVYRYPHHAVSTSSEQMSYLESEGDASTVSPQDNLPPAFSKLHTQRRQSGTKRSDIDAKFSKNTLAGDNSKCSTSSASATDLFKGQWDNSSSNSCVSEHKSTFSLGFQQQSSEFQTPVTTVRHFIPHRAASEISTVSDLGVYEFEHSRIHRLFCGSPSIVDECRQSTSSLTAVAQIHDSESCAPKKRFNRTSKFRNNQEIHSNVELHALQVYLSEVQNERDFYFSKYNDLKSSMSGFPELSNETQLDGEENKDSDCRIASEAKNLGLCNKCQIHEKRTQELSDDLAAKTKEVIELLTVNKKLANVNKVYEYERISHAAEREQLIGKLESIYQWQAWVSDELENSQKTRVQLQKELLSTKERLLLTASELDARRELAESLASQLQNEGTRACESRSFSTSLVTRTKLDILDPRNIVDESSIAKEAQNLTSTVHTENFLYQKDREGLDQALLDLQEMKRRLDAKNDQLAQLELLLSESRKESIKMQELVMDKDIRLDDLVNQVNEKNAMITHLNRELIKREADMRDIHLERHSLDLKTSCGMSEHLEIAHAACGLKEDHIPLTSTQDCMDGLSNNQTVETFRSQVKNSDDVEPVEDVNALHATIPRITEPSEDCSSQVSQSVLSVAGAVEGTVPKVDINTDWSYEQLSLVKLLQSHQVLPIDANVFRTHFNVATESLLNLVSSLLKSQSRSDELLRELTSATLERDQYHNKCLELQKLLDAIPQRDTDLAFGHFLPTNGPLLSQVNHNKHISGDVVLDADSGSRNCSYGIEGHTPSINNSFSNSMEKNSTCISHQCGLASVLSEVRQKLIVASETISVKEEHIYSLKSHLKEQGERLRNVLHELSVTQAQLEKQTELAGSEESSELIHSISSDIDLLMQSLDPTSGIGENFSFGRIPFKNSSVLKLYERFGVLQQSVTHLRCLKPKLLELRNFMLSAVGNEADQNLLLNSSDDDIVKLVLDIVENSPSLNKRWRALEETAERSCKLSERLTVVEHELKASEDCKRKLESRIQELEHQDCIHGLKSSSSPSVNRKIHRHVDGVEPQNYTLRMSKLERSSVEPHTTEESLEESSRKVSKIERAQENHGEGAQCLHVRLLQTPNEEIGRDSKKITALEKTPKNAAVADEKYSQSSAHDAHLVRRERQNITNEQLTEQVKHMTEQVRQLEYNNGQLTEQVKQLEGNNGQLTEQVKQLEGNNGQLTEQVKLLEGNNGQLTEQVKQLEGNNGQLTEQVNQMTEQRKQLEVGKFQLFDQLQSLNKLKIDFDAQTESLLGEKQELNLEIKQLRNENSYLSEEILSLQSKLSDSVDQRNEMLKQKEILESRMDEIERQLEVLATSECALRAQNKKLIESLEAANRTQETHDDLCSENLSLRNDVLNLNITLDNIKKQLENVEDSNARLMGDLARVKKENITSQEKVKGLQNANFELVKQLKNLEDESSKNSDWEKVIDDGKRAHATELMERDAIVEDLSERLCRAQQEENISAGLVELTANPENNSVASSELELSGLKDKLLSFQEAKLTLEVLVDEQNEPLDFPGLVASVVNSYRENLKLVDVLKKSEEQLRLQVAGLETRNIELTKLIEEHKNRESEFEKEMEKWELEKCNINANVEQLETIETDHKNLIEGLRDKNHELIREMRHVQRRKTELENKVEDLQNKVEELTIKLERHEDREAKLVKQIDELRQDRDDMSTKVDQYHSLENDRQNQVEKLENRIFELTDDIERYQLRNNELVNLMEGLQNNKDELSRDIERHLEREAELTTQIEHLENCRDKISEELDRHRNHELELKHQIGRLEVCKNELSEEIMVYQALERDLSNELEKLQRENSELLNDNERLRSHESELVGQLRELRGARVEMSLAFNGRQSRQAENEDFAEEEPSDCDEFVQEMARCQSPEDNFAKELAQLRLSDEKQTQFHIEESELDKINLYEEIKRLKDREIELTNQLATLQAVNDELSSSVEADGHRQLHDERTRCARCAEQTKLIEQLRKKERQLCKDVDDLLKLKCNAELQSEELSTRELECRKELDEIRDCYERTLKNTKENDIRICELEKQIEDLQRSKELLVQDVESRISREAELVEQVNALIEVRPELRDQQGAVKNCSKGRDISESVYANGVLSLTNNSPHLPKVNEVFINELHGNLNVSQRVPSKLSLLRDAPNTKRPANEISGKFNLISKQSMNQVMNPRASWVSEVPEGRPDDRIPEDDRDILTTNVAQVDEQNSCGSDHVDGAVHVDKQAIVLSESTSKLYRELTVLRAINAELSRKLEEVESHTNDVDKGICPDSMSPDLNCDALSRSECDGMNTANLIVDSSLSPDEVRVGCDLRNGNLKAEIRALRLRLKSVEELKNRAEMKAVVMQQQLQRYASDESAAEVLRMEERIASAAICPPTLCSGTPQGLHSLPNDAILPPSVSMNHAGRFSRSQASSSHHFYHGEQYCLSDDLPCSLQHLCSQSGLLHSSLETRSGTTVAQQNTPASPSQTSHHNDRPNETKQAGSSHCGLSSCNAALTQNENSALDLSSLRRQEAMLRVQYNRSEANGSPDLDPSSGSQQMILRASMEHFSPPQTPLSIIPTNASLSQELSSTPKPLENTNASNEDDFLVAPANVGRRSRPSRQLTAVMLTSGCSERQTAQLRSALALSVELRSALTSALTHIKQNSSPAAWREAPSGSASSSCPSPDATLSSQPSSALHSSEENSTLSSRQ</sequence>
<feature type="coiled-coil region" evidence="1">
    <location>
        <begin position="1585"/>
        <end position="1874"/>
    </location>
</feature>
<feature type="compositionally biased region" description="Polar residues" evidence="2">
    <location>
        <begin position="2497"/>
        <end position="2515"/>
    </location>
</feature>
<dbReference type="OrthoDB" id="6353933at2759"/>
<feature type="coiled-coil region" evidence="1">
    <location>
        <begin position="1407"/>
        <end position="1469"/>
    </location>
</feature>
<feature type="compositionally biased region" description="Low complexity" evidence="2">
    <location>
        <begin position="2699"/>
        <end position="2724"/>
    </location>
</feature>
<feature type="coiled-coil region" evidence="1">
    <location>
        <begin position="2017"/>
        <end position="2076"/>
    </location>
</feature>
<organism evidence="3 4">
    <name type="scientific">Hyalella azteca</name>
    <name type="common">Amphipod</name>
    <dbReference type="NCBI Taxonomy" id="294128"/>
    <lineage>
        <taxon>Eukaryota</taxon>
        <taxon>Metazoa</taxon>
        <taxon>Ecdysozoa</taxon>
        <taxon>Arthropoda</taxon>
        <taxon>Crustacea</taxon>
        <taxon>Multicrustacea</taxon>
        <taxon>Malacostraca</taxon>
        <taxon>Eumalacostraca</taxon>
        <taxon>Peracarida</taxon>
        <taxon>Amphipoda</taxon>
        <taxon>Senticaudata</taxon>
        <taxon>Talitrida</taxon>
        <taxon>Talitroidea</taxon>
        <taxon>Hyalellidae</taxon>
        <taxon>Hyalella</taxon>
    </lineage>
</organism>
<feature type="coiled-coil region" evidence="1">
    <location>
        <begin position="476"/>
        <end position="548"/>
    </location>
</feature>
<keyword evidence="3" id="KW-1185">Reference proteome</keyword>
<feature type="coiled-coil region" evidence="1">
    <location>
        <begin position="375"/>
        <end position="420"/>
    </location>
</feature>
<evidence type="ECO:0000256" key="2">
    <source>
        <dbReference type="SAM" id="MobiDB-lite"/>
    </source>
</evidence>
<evidence type="ECO:0000313" key="3">
    <source>
        <dbReference type="Proteomes" id="UP000694843"/>
    </source>
</evidence>
<dbReference type="Proteomes" id="UP000694843">
    <property type="component" value="Unplaced"/>
</dbReference>
<keyword evidence="1" id="KW-0175">Coiled coil</keyword>
<dbReference type="PANTHER" id="PTHR45615:SF40">
    <property type="entry name" value="MYOSIN HEAVY CHAIN, NON-MUSCLE"/>
    <property type="match status" value="1"/>
</dbReference>
<feature type="region of interest" description="Disordered" evidence="2">
    <location>
        <begin position="2688"/>
        <end position="2736"/>
    </location>
</feature>
<evidence type="ECO:0000256" key="1">
    <source>
        <dbReference type="SAM" id="Coils"/>
    </source>
</evidence>
<gene>
    <name evidence="4" type="primary">LOC108680455</name>
</gene>
<dbReference type="PANTHER" id="PTHR45615">
    <property type="entry name" value="MYOSIN HEAVY CHAIN, NON-MUSCLE"/>
    <property type="match status" value="1"/>
</dbReference>
<proteinExistence type="predicted"/>
<dbReference type="RefSeq" id="XP_018024764.2">
    <property type="nucleotide sequence ID" value="XM_018169275.2"/>
</dbReference>
<feature type="compositionally biased region" description="Polar residues" evidence="2">
    <location>
        <begin position="50"/>
        <end position="67"/>
    </location>
</feature>
<feature type="coiled-coil region" evidence="1">
    <location>
        <begin position="1173"/>
        <end position="1368"/>
    </location>
</feature>
<feature type="compositionally biased region" description="Polar residues" evidence="2">
    <location>
        <begin position="2524"/>
        <end position="2533"/>
    </location>
</feature>
<dbReference type="GeneID" id="108680455"/>
<accession>A0A8B7PF50</accession>
<dbReference type="GO" id="GO:0016460">
    <property type="term" value="C:myosin II complex"/>
    <property type="evidence" value="ECO:0007669"/>
    <property type="project" value="TreeGrafter"/>
</dbReference>
<feature type="coiled-coil region" evidence="1">
    <location>
        <begin position="1950"/>
        <end position="1984"/>
    </location>
</feature>
<dbReference type="GO" id="GO:0000146">
    <property type="term" value="F:microfilament motor activity"/>
    <property type="evidence" value="ECO:0007669"/>
    <property type="project" value="TreeGrafter"/>
</dbReference>
<feature type="region of interest" description="Disordered" evidence="2">
    <location>
        <begin position="2220"/>
        <end position="2239"/>
    </location>
</feature>
<feature type="region of interest" description="Disordered" evidence="2">
    <location>
        <begin position="2497"/>
        <end position="2533"/>
    </location>
</feature>
<dbReference type="GO" id="GO:0032982">
    <property type="term" value="C:myosin filament"/>
    <property type="evidence" value="ECO:0007669"/>
    <property type="project" value="TreeGrafter"/>
</dbReference>
<evidence type="ECO:0000313" key="4">
    <source>
        <dbReference type="RefSeq" id="XP_018024764.2"/>
    </source>
</evidence>
<dbReference type="GO" id="GO:0005737">
    <property type="term" value="C:cytoplasm"/>
    <property type="evidence" value="ECO:0007669"/>
    <property type="project" value="TreeGrafter"/>
</dbReference>
<protein>
    <submittedName>
        <fullName evidence="4">GRIP and coiled-coil domain-containing protein 2</fullName>
    </submittedName>
</protein>
<feature type="region of interest" description="Disordered" evidence="2">
    <location>
        <begin position="50"/>
        <end position="94"/>
    </location>
</feature>
<name>A0A8B7PF50_HYAAZ</name>
<feature type="coiled-coil region" evidence="1">
    <location>
        <begin position="2360"/>
        <end position="2394"/>
    </location>
</feature>
<dbReference type="GO" id="GO:0051015">
    <property type="term" value="F:actin filament binding"/>
    <property type="evidence" value="ECO:0007669"/>
    <property type="project" value="TreeGrafter"/>
</dbReference>
<dbReference type="KEGG" id="hazt:108680455"/>
<reference evidence="4" key="1">
    <citation type="submission" date="2025-08" db="UniProtKB">
        <authorList>
            <consortium name="RefSeq"/>
        </authorList>
    </citation>
    <scope>IDENTIFICATION</scope>
    <source>
        <tissue evidence="4">Whole organism</tissue>
    </source>
</reference>